<reference evidence="6 7" key="1">
    <citation type="submission" date="2019-09" db="EMBL/GenBank/DDBJ databases">
        <title>Bird 10,000 Genomes (B10K) Project - Family phase.</title>
        <authorList>
            <person name="Zhang G."/>
        </authorList>
    </citation>
    <scope>NUCLEOTIDE SEQUENCE [LARGE SCALE GENOMIC DNA]</scope>
    <source>
        <strain evidence="6">B10K-DU-003-44</strain>
        <tissue evidence="6">Muscle</tissue>
    </source>
</reference>
<evidence type="ECO:0000256" key="1">
    <source>
        <dbReference type="ARBA" id="ARBA00022741"/>
    </source>
</evidence>
<keyword evidence="4" id="KW-0472">Membrane</keyword>
<keyword evidence="4" id="KW-0812">Transmembrane</keyword>
<comment type="caution">
    <text evidence="6">The sequence shown here is derived from an EMBL/GenBank/DDBJ whole genome shotgun (WGS) entry which is preliminary data.</text>
</comment>
<feature type="domain" description="GB1/RHD3-type G" evidence="5">
    <location>
        <begin position="1"/>
        <end position="119"/>
    </location>
</feature>
<dbReference type="GO" id="GO:0003924">
    <property type="term" value="F:GTPase activity"/>
    <property type="evidence" value="ECO:0007669"/>
    <property type="project" value="InterPro"/>
</dbReference>
<feature type="non-terminal residue" evidence="6">
    <location>
        <position position="1"/>
    </location>
</feature>
<evidence type="ECO:0000313" key="7">
    <source>
        <dbReference type="Proteomes" id="UP000549499"/>
    </source>
</evidence>
<dbReference type="Proteomes" id="UP000549499">
    <property type="component" value="Unassembled WGS sequence"/>
</dbReference>
<dbReference type="PROSITE" id="PS51715">
    <property type="entry name" value="G_GB1_RHD3"/>
    <property type="match status" value="1"/>
</dbReference>
<evidence type="ECO:0000259" key="5">
    <source>
        <dbReference type="PROSITE" id="PS51715"/>
    </source>
</evidence>
<evidence type="ECO:0000256" key="4">
    <source>
        <dbReference type="SAM" id="Phobius"/>
    </source>
</evidence>
<dbReference type="InterPro" id="IPR030386">
    <property type="entry name" value="G_GB1_RHD3_dom"/>
</dbReference>
<dbReference type="Pfam" id="PF02263">
    <property type="entry name" value="GBP"/>
    <property type="match status" value="1"/>
</dbReference>
<keyword evidence="7" id="KW-1185">Reference proteome</keyword>
<dbReference type="InterPro" id="IPR015894">
    <property type="entry name" value="Guanylate-bd_N"/>
</dbReference>
<evidence type="ECO:0000313" key="6">
    <source>
        <dbReference type="EMBL" id="NWS78664.1"/>
    </source>
</evidence>
<proteinExistence type="inferred from homology"/>
<feature type="transmembrane region" description="Helical" evidence="4">
    <location>
        <begin position="20"/>
        <end position="36"/>
    </location>
</feature>
<keyword evidence="1" id="KW-0547">Nucleotide-binding</keyword>
<dbReference type="SUPFAM" id="SSF52540">
    <property type="entry name" value="P-loop containing nucleoside triphosphate hydrolases"/>
    <property type="match status" value="1"/>
</dbReference>
<keyword evidence="2" id="KW-0342">GTP-binding</keyword>
<dbReference type="InterPro" id="IPR027417">
    <property type="entry name" value="P-loop_NTPase"/>
</dbReference>
<dbReference type="GO" id="GO:0005525">
    <property type="term" value="F:GTP binding"/>
    <property type="evidence" value="ECO:0007669"/>
    <property type="project" value="UniProtKB-KW"/>
</dbReference>
<dbReference type="AlphaFoldDB" id="A0A7K5IBG5"/>
<sequence>GLAAKSQGLLFQGDNKNDTWIFMLTVLLSSTLIYNIRGTIDQQALDQLHYVMKLAEHIKLKAAPKESEDGLEEAAQLAPYFPTFVWAVRDFTLQLEKDGKEISEDEYLESALDLEAGKG</sequence>
<gene>
    <name evidence="6" type="primary">Gbp2_1</name>
    <name evidence="6" type="ORF">CROSUL_R13118</name>
</gene>
<dbReference type="EMBL" id="VYZB01001512">
    <property type="protein sequence ID" value="NWS78664.1"/>
    <property type="molecule type" value="Genomic_DNA"/>
</dbReference>
<dbReference type="PANTHER" id="PTHR10751">
    <property type="entry name" value="GUANYLATE BINDING PROTEIN"/>
    <property type="match status" value="1"/>
</dbReference>
<dbReference type="OrthoDB" id="2135133at2759"/>
<organism evidence="6 7">
    <name type="scientific">Crotophaga sulcirostris</name>
    <name type="common">Groove-billed ani</name>
    <dbReference type="NCBI Taxonomy" id="33598"/>
    <lineage>
        <taxon>Eukaryota</taxon>
        <taxon>Metazoa</taxon>
        <taxon>Chordata</taxon>
        <taxon>Craniata</taxon>
        <taxon>Vertebrata</taxon>
        <taxon>Euteleostomi</taxon>
        <taxon>Archelosauria</taxon>
        <taxon>Archosauria</taxon>
        <taxon>Dinosauria</taxon>
        <taxon>Saurischia</taxon>
        <taxon>Theropoda</taxon>
        <taxon>Coelurosauria</taxon>
        <taxon>Aves</taxon>
        <taxon>Neognathae</taxon>
        <taxon>Neoaves</taxon>
        <taxon>Otidimorphae</taxon>
        <taxon>Cuculiformes</taxon>
        <taxon>Crotophagidae</taxon>
        <taxon>Crotophaga</taxon>
    </lineage>
</organism>
<evidence type="ECO:0000256" key="3">
    <source>
        <dbReference type="PROSITE-ProRule" id="PRU01052"/>
    </source>
</evidence>
<dbReference type="Gene3D" id="3.40.50.300">
    <property type="entry name" value="P-loop containing nucleotide triphosphate hydrolases"/>
    <property type="match status" value="1"/>
</dbReference>
<keyword evidence="4" id="KW-1133">Transmembrane helix</keyword>
<comment type="similarity">
    <text evidence="3">Belongs to the TRAFAC class dynamin-like GTPase superfamily. GB1/RHD3 GTPase family.</text>
</comment>
<name>A0A7K5IBG5_CROSL</name>
<feature type="non-terminal residue" evidence="6">
    <location>
        <position position="119"/>
    </location>
</feature>
<protein>
    <submittedName>
        <fullName evidence="6">GBP2 protein</fullName>
    </submittedName>
</protein>
<accession>A0A7K5IBG5</accession>
<evidence type="ECO:0000256" key="2">
    <source>
        <dbReference type="ARBA" id="ARBA00023134"/>
    </source>
</evidence>